<dbReference type="PANTHER" id="PTHR22997">
    <property type="entry name" value="PIH1 DOMAIN-CONTAINING PROTEIN 1"/>
    <property type="match status" value="1"/>
</dbReference>
<dbReference type="PANTHER" id="PTHR22997:SF0">
    <property type="entry name" value="PIH1 DOMAIN-CONTAINING PROTEIN 1"/>
    <property type="match status" value="1"/>
</dbReference>
<dbReference type="InterPro" id="IPR050734">
    <property type="entry name" value="PIH1/Kintoun_subfamily"/>
</dbReference>
<evidence type="ECO:0000256" key="1">
    <source>
        <dbReference type="SAM" id="MobiDB-lite"/>
    </source>
</evidence>
<dbReference type="EMBL" id="VLTO01000021">
    <property type="protein sequence ID" value="KAA0174617.1"/>
    <property type="molecule type" value="Genomic_DNA"/>
</dbReference>
<evidence type="ECO:0008006" key="4">
    <source>
        <dbReference type="Google" id="ProtNLM"/>
    </source>
</evidence>
<dbReference type="Proteomes" id="UP000322899">
    <property type="component" value="Unassembled WGS sequence"/>
</dbReference>
<organism evidence="2 3">
    <name type="scientific">Cafeteria roenbergensis</name>
    <name type="common">Marine flagellate</name>
    <dbReference type="NCBI Taxonomy" id="33653"/>
    <lineage>
        <taxon>Eukaryota</taxon>
        <taxon>Sar</taxon>
        <taxon>Stramenopiles</taxon>
        <taxon>Bigyra</taxon>
        <taxon>Opalozoa</taxon>
        <taxon>Bicosoecida</taxon>
        <taxon>Cafeteriaceae</taxon>
        <taxon>Cafeteria</taxon>
    </lineage>
</organism>
<comment type="caution">
    <text evidence="2">The sequence shown here is derived from an EMBL/GenBank/DDBJ whole genome shotgun (WGS) entry which is preliminary data.</text>
</comment>
<protein>
    <recommendedName>
        <fullName evidence="4">PIH1 N-terminal domain-containing protein</fullName>
    </recommendedName>
</protein>
<feature type="compositionally biased region" description="Low complexity" evidence="1">
    <location>
        <begin position="644"/>
        <end position="654"/>
    </location>
</feature>
<name>A0A5A8ECY3_CAFRO</name>
<evidence type="ECO:0000313" key="3">
    <source>
        <dbReference type="Proteomes" id="UP000322899"/>
    </source>
</evidence>
<evidence type="ECO:0000313" key="2">
    <source>
        <dbReference type="EMBL" id="KAA0174617.1"/>
    </source>
</evidence>
<dbReference type="GO" id="GO:0005737">
    <property type="term" value="C:cytoplasm"/>
    <property type="evidence" value="ECO:0007669"/>
    <property type="project" value="TreeGrafter"/>
</dbReference>
<dbReference type="AlphaFoldDB" id="A0A5A8ECY3"/>
<feature type="compositionally biased region" description="Low complexity" evidence="1">
    <location>
        <begin position="308"/>
        <end position="319"/>
    </location>
</feature>
<feature type="region of interest" description="Disordered" evidence="1">
    <location>
        <begin position="295"/>
        <end position="324"/>
    </location>
</feature>
<feature type="region of interest" description="Disordered" evidence="1">
    <location>
        <begin position="644"/>
        <end position="709"/>
    </location>
</feature>
<feature type="compositionally biased region" description="Low complexity" evidence="1">
    <location>
        <begin position="699"/>
        <end position="709"/>
    </location>
</feature>
<feature type="region of interest" description="Disordered" evidence="1">
    <location>
        <begin position="1"/>
        <end position="27"/>
    </location>
</feature>
<sequence length="720" mass="72404">MASSEPKSVGEVFERLSRPEADGGVGMTKDEINSIVKACSSEEGMKLLSDYMRDIEDPETRREMDKEIASAEARGSLPPGRVVVRPQPVGAFRFPLRSSTGARTGDAVVNICASEDIQPFQVGKGRQLSMPLACGPMRSEVLEGRPVQVVEVVAATATIAVVAGPAPAGSPSLQIRLVFWRQVKALLEQRLGGTAARAKPTDDDPVPVTLPSGSASLGAVTSILVNASESSGLLTKEAQDRANDPAAAAAAAAAHMASVAAASKGAASSSVTAAAAAGAAVAAAAAAPAASPAAAASQRARKRPPPAARRLAPDGAAPASPFDAGPAIKDPWPCDVIESGQFEMADSFSDPRLARALRRPKTVKLRVALPPMTAAADLKAELAPSRCRFDVSHGTTPVLAQRLPYPVQQAGCTLRLRKKEGVLLPPVSWLQDETHLSLVLQARPAGDESLAVVWYARPGDGEDADGDRLASAVDVVFLAGSDGPTSSAAWAAQLEEAASSRNAAARGRAAGATRASSPVLVGGLVPEEGAGGVLGVAASGAPADSAAPGVSGTRGAAGGAAIAYWLRLVLPAPVRPAGSSADAASLNACLVARKDTDAIWPGPVDEAAATELAGWHAQWASPAELVGLAGEVAAATAASGAEAAAAASPASEPARMPDKAAPGTAPHQGTTGDGGKVAQSQPAAEPTLAAASPSPTGVGARRPGAPKPTAAAKALMFELD</sequence>
<feature type="compositionally biased region" description="Basic and acidic residues" evidence="1">
    <location>
        <begin position="12"/>
        <end position="21"/>
    </location>
</feature>
<proteinExistence type="predicted"/>
<gene>
    <name evidence="2" type="ORF">FNF27_03992</name>
</gene>
<reference evidence="2 3" key="1">
    <citation type="submission" date="2019-07" db="EMBL/GenBank/DDBJ databases">
        <title>Genomes of Cafeteria roenbergensis.</title>
        <authorList>
            <person name="Fischer M.G."/>
            <person name="Hackl T."/>
            <person name="Roman M."/>
        </authorList>
    </citation>
    <scope>NUCLEOTIDE SEQUENCE [LARGE SCALE GENOMIC DNA]</scope>
    <source>
        <strain evidence="2 3">E4-10P</strain>
    </source>
</reference>
<accession>A0A5A8ECY3</accession>